<evidence type="ECO:0000259" key="19">
    <source>
        <dbReference type="PROSITE" id="PS50011"/>
    </source>
</evidence>
<keyword evidence="11" id="KW-1000">Mitochondrion outer membrane</keyword>
<dbReference type="GO" id="GO:0005743">
    <property type="term" value="C:mitochondrial inner membrane"/>
    <property type="evidence" value="ECO:0007669"/>
    <property type="project" value="UniProtKB-SubCell"/>
</dbReference>
<evidence type="ECO:0000256" key="14">
    <source>
        <dbReference type="ARBA" id="ARBA00022842"/>
    </source>
</evidence>
<evidence type="ECO:0000256" key="2">
    <source>
        <dbReference type="ARBA" id="ARBA00004434"/>
    </source>
</evidence>
<dbReference type="EC" id="2.7.11.1" evidence="5"/>
<keyword evidence="8" id="KW-0479">Metal-binding</keyword>
<dbReference type="GO" id="GO:0090141">
    <property type="term" value="P:positive regulation of mitochondrial fission"/>
    <property type="evidence" value="ECO:0007669"/>
    <property type="project" value="TreeGrafter"/>
</dbReference>
<keyword evidence="12" id="KW-0999">Mitochondrion inner membrane</keyword>
<dbReference type="WBParaSite" id="MCU_000413-RB">
    <property type="protein sequence ID" value="MCU_000413-RB"/>
    <property type="gene ID" value="MCU_000413"/>
</dbReference>
<dbReference type="GO" id="GO:0005741">
    <property type="term" value="C:mitochondrial outer membrane"/>
    <property type="evidence" value="ECO:0007669"/>
    <property type="project" value="UniProtKB-SubCell"/>
</dbReference>
<dbReference type="PROSITE" id="PS00108">
    <property type="entry name" value="PROTEIN_KINASE_ST"/>
    <property type="match status" value="1"/>
</dbReference>
<evidence type="ECO:0000256" key="5">
    <source>
        <dbReference type="ARBA" id="ARBA00012513"/>
    </source>
</evidence>
<evidence type="ECO:0000256" key="6">
    <source>
        <dbReference type="ARBA" id="ARBA00022527"/>
    </source>
</evidence>
<dbReference type="GO" id="GO:0000422">
    <property type="term" value="P:autophagy of mitochondrion"/>
    <property type="evidence" value="ECO:0007669"/>
    <property type="project" value="TreeGrafter"/>
</dbReference>
<evidence type="ECO:0000256" key="16">
    <source>
        <dbReference type="ARBA" id="ARBA00023128"/>
    </source>
</evidence>
<dbReference type="GO" id="GO:0004674">
    <property type="term" value="F:protein serine/threonine kinase activity"/>
    <property type="evidence" value="ECO:0007669"/>
    <property type="project" value="UniProtKB-KW"/>
</dbReference>
<evidence type="ECO:0000256" key="1">
    <source>
        <dbReference type="ARBA" id="ARBA00001946"/>
    </source>
</evidence>
<dbReference type="InterPro" id="IPR011009">
    <property type="entry name" value="Kinase-like_dom_sf"/>
</dbReference>
<comment type="catalytic activity">
    <reaction evidence="17">
        <text>L-threonyl-[protein] + ATP = O-phospho-L-threonyl-[protein] + ADP + H(+)</text>
        <dbReference type="Rhea" id="RHEA:46608"/>
        <dbReference type="Rhea" id="RHEA-COMP:11060"/>
        <dbReference type="Rhea" id="RHEA-COMP:11605"/>
        <dbReference type="ChEBI" id="CHEBI:15378"/>
        <dbReference type="ChEBI" id="CHEBI:30013"/>
        <dbReference type="ChEBI" id="CHEBI:30616"/>
        <dbReference type="ChEBI" id="CHEBI:61977"/>
        <dbReference type="ChEBI" id="CHEBI:456216"/>
        <dbReference type="EC" id="2.7.11.1"/>
    </reaction>
</comment>
<keyword evidence="10" id="KW-0418">Kinase</keyword>
<evidence type="ECO:0000256" key="9">
    <source>
        <dbReference type="ARBA" id="ARBA00022741"/>
    </source>
</evidence>
<evidence type="ECO:0000256" key="13">
    <source>
        <dbReference type="ARBA" id="ARBA00022840"/>
    </source>
</evidence>
<keyword evidence="6" id="KW-0723">Serine/threonine-protein kinase</keyword>
<sequence length="663" mass="74486">GGLAELSLVQNVCALSRRLIFVRNVSTFARVMIRRIRGIFSVASKFGLKTKFGYKFFPRVPNMRISPGLRNIIVNHNPFLHRYRTIAQRMNRLILSSSTFAYPNSLIRAFSNMAAIVRYRNEFDSSADVSSNKIKAPLKLRQSSLENLCPTSFKPSRFLSCGGFGAVWALSHPHNDTRTRQGTLSNNSGLVVKVLYNYYASSVAENGVDSESSTGCDASQWHQLHKQRYREVCLRPPDEHPNIVPILKDLFDRAPPINSNDKEESWENVERFPHGFGGRPRTWYLLMPRFDASLEDHVSGKWGSETNVAICDSAPPPPPPFSQTSGGCLKQPQSNELTIPFIPPYRFHAQETVGLMAQIFEAVAVLEHHHIAHRDIKPSNILVKARQFPAASNVLNIDAVKTANTRLHAALTDFGCAIRTADSDDRYSQDSVSHTGNTVLLAPEVATYFASNNHEQRHLIPDYSRADLWSAASIAYQVFGGENPFLSGQLTSLDYAESDLPLIPVGAPGVIAWVLRSCLRRDPSRRPPACLVADVLHVWCLVNQFRGFLPFYCETLRRINPPKTVFSKLRKKVGESLLNSDEMWAAAESEAMKLSKLCHKFQGSLRRKLYHFLQLTWAADWLLGPANSMGLRSCFYQRITPQRFAYCLVLAQFGDAAKLLDSF</sequence>
<dbReference type="GO" id="GO:0005829">
    <property type="term" value="C:cytosol"/>
    <property type="evidence" value="ECO:0007669"/>
    <property type="project" value="UniProtKB-SubCell"/>
</dbReference>
<dbReference type="SMART" id="SM00220">
    <property type="entry name" value="S_TKc"/>
    <property type="match status" value="1"/>
</dbReference>
<dbReference type="PANTHER" id="PTHR22972:SF7">
    <property type="entry name" value="SERINE_THREONINE-PROTEIN KINASE PINK1, MITOCHONDRIAL"/>
    <property type="match status" value="1"/>
</dbReference>
<keyword evidence="9" id="KW-0547">Nucleotide-binding</keyword>
<evidence type="ECO:0000256" key="7">
    <source>
        <dbReference type="ARBA" id="ARBA00022679"/>
    </source>
</evidence>
<proteinExistence type="predicted"/>
<dbReference type="GO" id="GO:0042981">
    <property type="term" value="P:regulation of apoptotic process"/>
    <property type="evidence" value="ECO:0007669"/>
    <property type="project" value="TreeGrafter"/>
</dbReference>
<keyword evidence="7" id="KW-0808">Transferase</keyword>
<keyword evidence="15" id="KW-0809">Transit peptide</keyword>
<dbReference type="PROSITE" id="PS50011">
    <property type="entry name" value="PROTEIN_KINASE_DOM"/>
    <property type="match status" value="1"/>
</dbReference>
<evidence type="ECO:0000256" key="11">
    <source>
        <dbReference type="ARBA" id="ARBA00022787"/>
    </source>
</evidence>
<dbReference type="AlphaFoldDB" id="A0A5K3EGP4"/>
<dbReference type="InterPro" id="IPR000719">
    <property type="entry name" value="Prot_kinase_dom"/>
</dbReference>
<evidence type="ECO:0000256" key="12">
    <source>
        <dbReference type="ARBA" id="ARBA00022792"/>
    </source>
</evidence>
<dbReference type="GO" id="GO:0046872">
    <property type="term" value="F:metal ion binding"/>
    <property type="evidence" value="ECO:0007669"/>
    <property type="project" value="UniProtKB-KW"/>
</dbReference>
<evidence type="ECO:0000256" key="8">
    <source>
        <dbReference type="ARBA" id="ARBA00022723"/>
    </source>
</evidence>
<dbReference type="Pfam" id="PF00069">
    <property type="entry name" value="Pkinase"/>
    <property type="match status" value="1"/>
</dbReference>
<comment type="subcellular location">
    <subcellularLocation>
        <location evidence="3">Cytoplasm</location>
        <location evidence="3">Cytosol</location>
    </subcellularLocation>
    <subcellularLocation>
        <location evidence="2">Mitochondrion inner membrane</location>
        <topology evidence="2">Single-pass membrane protein</topology>
    </subcellularLocation>
    <subcellularLocation>
        <location evidence="4">Mitochondrion outer membrane</location>
        <topology evidence="4">Single-pass membrane protein</topology>
    </subcellularLocation>
</comment>
<organism evidence="20">
    <name type="scientific">Mesocestoides corti</name>
    <name type="common">Flatworm</name>
    <dbReference type="NCBI Taxonomy" id="53468"/>
    <lineage>
        <taxon>Eukaryota</taxon>
        <taxon>Metazoa</taxon>
        <taxon>Spiralia</taxon>
        <taxon>Lophotrochozoa</taxon>
        <taxon>Platyhelminthes</taxon>
        <taxon>Cestoda</taxon>
        <taxon>Eucestoda</taxon>
        <taxon>Cyclophyllidea</taxon>
        <taxon>Mesocestoididae</taxon>
        <taxon>Mesocestoides</taxon>
    </lineage>
</organism>
<evidence type="ECO:0000256" key="18">
    <source>
        <dbReference type="ARBA" id="ARBA00048679"/>
    </source>
</evidence>
<keyword evidence="16" id="KW-0496">Mitochondrion</keyword>
<dbReference type="SUPFAM" id="SSF56112">
    <property type="entry name" value="Protein kinase-like (PK-like)"/>
    <property type="match status" value="1"/>
</dbReference>
<evidence type="ECO:0000256" key="17">
    <source>
        <dbReference type="ARBA" id="ARBA00047899"/>
    </source>
</evidence>
<name>A0A5K3EGP4_MESCO</name>
<protein>
    <recommendedName>
        <fullName evidence="5">non-specific serine/threonine protein kinase</fullName>
        <ecNumber evidence="5">2.7.11.1</ecNumber>
    </recommendedName>
</protein>
<keyword evidence="14" id="KW-0460">Magnesium</keyword>
<dbReference type="GO" id="GO:0005524">
    <property type="term" value="F:ATP binding"/>
    <property type="evidence" value="ECO:0007669"/>
    <property type="project" value="UniProtKB-KW"/>
</dbReference>
<reference evidence="20" key="1">
    <citation type="submission" date="2019-11" db="UniProtKB">
        <authorList>
            <consortium name="WormBaseParasite"/>
        </authorList>
    </citation>
    <scope>IDENTIFICATION</scope>
</reference>
<feature type="domain" description="Protein kinase" evidence="19">
    <location>
        <begin position="153"/>
        <end position="540"/>
    </location>
</feature>
<evidence type="ECO:0000313" key="20">
    <source>
        <dbReference type="WBParaSite" id="MCU_000413-RB"/>
    </source>
</evidence>
<comment type="catalytic activity">
    <reaction evidence="18">
        <text>L-seryl-[protein] + ATP = O-phospho-L-seryl-[protein] + ADP + H(+)</text>
        <dbReference type="Rhea" id="RHEA:17989"/>
        <dbReference type="Rhea" id="RHEA-COMP:9863"/>
        <dbReference type="Rhea" id="RHEA-COMP:11604"/>
        <dbReference type="ChEBI" id="CHEBI:15378"/>
        <dbReference type="ChEBI" id="CHEBI:29999"/>
        <dbReference type="ChEBI" id="CHEBI:30616"/>
        <dbReference type="ChEBI" id="CHEBI:83421"/>
        <dbReference type="ChEBI" id="CHEBI:456216"/>
        <dbReference type="EC" id="2.7.11.1"/>
    </reaction>
</comment>
<evidence type="ECO:0000256" key="10">
    <source>
        <dbReference type="ARBA" id="ARBA00022777"/>
    </source>
</evidence>
<dbReference type="InterPro" id="IPR051511">
    <property type="entry name" value="MitoQC_Scaffold_Kinases"/>
</dbReference>
<dbReference type="InterPro" id="IPR008271">
    <property type="entry name" value="Ser/Thr_kinase_AS"/>
</dbReference>
<accession>A0A5K3EGP4</accession>
<dbReference type="PANTHER" id="PTHR22972">
    <property type="entry name" value="SERINE/THREONINE PROTEIN KINASE"/>
    <property type="match status" value="1"/>
</dbReference>
<evidence type="ECO:0000256" key="4">
    <source>
        <dbReference type="ARBA" id="ARBA00004572"/>
    </source>
</evidence>
<dbReference type="Gene3D" id="1.10.510.10">
    <property type="entry name" value="Transferase(Phosphotransferase) domain 1"/>
    <property type="match status" value="1"/>
</dbReference>
<keyword evidence="12" id="KW-0472">Membrane</keyword>
<comment type="cofactor">
    <cofactor evidence="1">
        <name>Mg(2+)</name>
        <dbReference type="ChEBI" id="CHEBI:18420"/>
    </cofactor>
</comment>
<evidence type="ECO:0000256" key="3">
    <source>
        <dbReference type="ARBA" id="ARBA00004514"/>
    </source>
</evidence>
<keyword evidence="13" id="KW-0067">ATP-binding</keyword>
<evidence type="ECO:0000256" key="15">
    <source>
        <dbReference type="ARBA" id="ARBA00022946"/>
    </source>
</evidence>